<dbReference type="Gene3D" id="1.20.1260.10">
    <property type="match status" value="1"/>
</dbReference>
<evidence type="ECO:0000313" key="4">
    <source>
        <dbReference type="EMBL" id="WTW67558.1"/>
    </source>
</evidence>
<keyword evidence="2" id="KW-0732">Signal</keyword>
<dbReference type="EMBL" id="CP108313">
    <property type="protein sequence ID" value="WTW67558.1"/>
    <property type="molecule type" value="Genomic_DNA"/>
</dbReference>
<gene>
    <name evidence="4" type="ORF">OG398_04310</name>
</gene>
<proteinExistence type="predicted"/>
<dbReference type="InterPro" id="IPR012347">
    <property type="entry name" value="Ferritin-like"/>
</dbReference>
<name>A0AAU2VJ78_9ACTN</name>
<evidence type="ECO:0000256" key="2">
    <source>
        <dbReference type="SAM" id="SignalP"/>
    </source>
</evidence>
<feature type="domain" description="DUF305" evidence="3">
    <location>
        <begin position="58"/>
        <end position="197"/>
    </location>
</feature>
<feature type="chain" id="PRO_5043468895" evidence="2">
    <location>
        <begin position="27"/>
        <end position="206"/>
    </location>
</feature>
<dbReference type="AlphaFoldDB" id="A0AAU2VJ78"/>
<reference evidence="4" key="1">
    <citation type="submission" date="2022-10" db="EMBL/GenBank/DDBJ databases">
        <title>The complete genomes of actinobacterial strains from the NBC collection.</title>
        <authorList>
            <person name="Joergensen T.S."/>
            <person name="Alvarez Arevalo M."/>
            <person name="Sterndorff E.B."/>
            <person name="Faurdal D."/>
            <person name="Vuksanovic O."/>
            <person name="Mourched A.-S."/>
            <person name="Charusanti P."/>
            <person name="Shaw S."/>
            <person name="Blin K."/>
            <person name="Weber T."/>
        </authorList>
    </citation>
    <scope>NUCLEOTIDE SEQUENCE</scope>
    <source>
        <strain evidence="4">NBC_00008</strain>
    </source>
</reference>
<protein>
    <submittedName>
        <fullName evidence="4">DUF305 domain-containing protein</fullName>
    </submittedName>
</protein>
<dbReference type="PANTHER" id="PTHR36933:SF1">
    <property type="entry name" value="SLL0788 PROTEIN"/>
    <property type="match status" value="1"/>
</dbReference>
<accession>A0AAU2VJ78</accession>
<dbReference type="InterPro" id="IPR005183">
    <property type="entry name" value="DUF305_CopM-like"/>
</dbReference>
<evidence type="ECO:0000259" key="3">
    <source>
        <dbReference type="Pfam" id="PF03713"/>
    </source>
</evidence>
<feature type="signal peptide" evidence="2">
    <location>
        <begin position="1"/>
        <end position="26"/>
    </location>
</feature>
<feature type="region of interest" description="Disordered" evidence="1">
    <location>
        <begin position="30"/>
        <end position="58"/>
    </location>
</feature>
<dbReference type="PROSITE" id="PS51257">
    <property type="entry name" value="PROKAR_LIPOPROTEIN"/>
    <property type="match status" value="1"/>
</dbReference>
<feature type="compositionally biased region" description="Low complexity" evidence="1">
    <location>
        <begin position="30"/>
        <end position="47"/>
    </location>
</feature>
<feature type="region of interest" description="Disordered" evidence="1">
    <location>
        <begin position="160"/>
        <end position="182"/>
    </location>
</feature>
<sequence length="206" mass="21254">MKAARSTAALSLLLLLLAGCAAPAEAEHPAAPAPSVSAAPSSAASAASGGGTPADPTDAAWAQLMTPMNEQAVALLSLAGQRAADPRVRGWAARLRTAQNGELARLRPLLALMGLPDTNVHEGHDMPGMVTERDLEQARAVEGRAFDRLVTALIRDHLRQSAQVSRSETESGTRPDAKRLATALVSARKAELAELDRLPGPPGGAG</sequence>
<feature type="compositionally biased region" description="Basic and acidic residues" evidence="1">
    <location>
        <begin position="167"/>
        <end position="179"/>
    </location>
</feature>
<dbReference type="Pfam" id="PF03713">
    <property type="entry name" value="DUF305"/>
    <property type="match status" value="1"/>
</dbReference>
<organism evidence="4">
    <name type="scientific">Streptomyces sp. NBC_00008</name>
    <dbReference type="NCBI Taxonomy" id="2903610"/>
    <lineage>
        <taxon>Bacteria</taxon>
        <taxon>Bacillati</taxon>
        <taxon>Actinomycetota</taxon>
        <taxon>Actinomycetes</taxon>
        <taxon>Kitasatosporales</taxon>
        <taxon>Streptomycetaceae</taxon>
        <taxon>Streptomyces</taxon>
    </lineage>
</organism>
<dbReference type="PANTHER" id="PTHR36933">
    <property type="entry name" value="SLL0788 PROTEIN"/>
    <property type="match status" value="1"/>
</dbReference>
<evidence type="ECO:0000256" key="1">
    <source>
        <dbReference type="SAM" id="MobiDB-lite"/>
    </source>
</evidence>